<dbReference type="InterPro" id="IPR013552">
    <property type="entry name" value="Thioester_dom"/>
</dbReference>
<evidence type="ECO:0000256" key="3">
    <source>
        <dbReference type="ARBA" id="ARBA00022729"/>
    </source>
</evidence>
<dbReference type="EMBL" id="RHJS01000002">
    <property type="protein sequence ID" value="RRK33532.1"/>
    <property type="molecule type" value="Genomic_DNA"/>
</dbReference>
<feature type="chain" id="PRO_5019003161" evidence="5">
    <location>
        <begin position="32"/>
        <end position="1382"/>
    </location>
</feature>
<feature type="domain" description="SpaA-like prealbumin fold" evidence="7">
    <location>
        <begin position="313"/>
        <end position="393"/>
    </location>
</feature>
<dbReference type="InterPro" id="IPR041033">
    <property type="entry name" value="SpaA_PFL_dom_1"/>
</dbReference>
<evidence type="ECO:0000256" key="5">
    <source>
        <dbReference type="SAM" id="SignalP"/>
    </source>
</evidence>
<feature type="domain" description="SpaA-like prealbumin fold" evidence="7">
    <location>
        <begin position="696"/>
        <end position="787"/>
    </location>
</feature>
<feature type="domain" description="SpaA-like prealbumin fold" evidence="7">
    <location>
        <begin position="837"/>
        <end position="918"/>
    </location>
</feature>
<feature type="domain" description="Thioester" evidence="6">
    <location>
        <begin position="81"/>
        <end position="168"/>
    </location>
</feature>
<keyword evidence="9" id="KW-1185">Reference proteome</keyword>
<dbReference type="PANTHER" id="PTHR36108">
    <property type="entry name" value="COLOSSIN-B-RELATED"/>
    <property type="match status" value="1"/>
</dbReference>
<sequence>MKIRKLFQRAAAFALAAVTALSAVPATTAFAAGDIGTISFTHTYDGAGNAMRYNSSANIGGHTAGGTGEYKYRMYVDGETAFCLQPGVPLKTGNTLAKASSNAWNALSAEQRKAVGLALLYGYQGNSGNLSGSDDEKWLATQTLVWEFVTGCRNSTSPYSQTSTTVYSLHFGSNYANSGAVADYDQIVSLMTRHSTIPSFMSAGKKDITKELAYKDGKYSLTLTDSNGVLSEYSFTSSDSNVKVSKSGNKLTVTSSKAVDGKARITATRNNTPTVSSGAMMIAYGDPNLQDVITGVENMDTMTAYINVETPTGTVALKKTSEDGVVSGISFTIKGDGFNKTVKTDKDGNITVEGLFPGTYTVTEQSIDRYEPQKTQTVTIIGGKTSTVTFSNTLKRGSLEVVKISEDNLVEGVKFHLYGTSLSGLAVDEYAITDKNGLAKFENVLISGSTPYTLEEVDTAVRYVVPASQTAPIEWKKVANRSFHNILKKFNVTVLKTDVETGKKPQGDASLAGAVYGIYKGEELVDTYTTDENGQFTTKYYVCGDDWSIREIAPSEGYLLDTTIHHVGAEPQLYTVEYNSAKNDVNEQVIKGNIAIIKHTDNGETQIETPEEGAVFEVFLKSAGSFDAAEETERDTLICDENGFAQTKDMPYGIYTVHQTSGWDGRELMKDFDVFICKDSQTYRYLINNANFESYIKIVKKDIETGKAIPYAGAGFQIYDPNGELVTMTFTYPEVTKIDTFYTTADGELITPQTLEYGKGYSLVEVQAPYGYVLDSEPVYFDVEQENSEDESGITIVKVERSNVAQKGKITVEKSGEVFSRVSGNKGLYQPIFAVDSLEGAFYEITAAEDIITTDGTVRAEKGEVVDTLTTGEDGTAESKELYLGRYEVKEVTAPYGMVLSEEVHAVELVYAGQEIEVTEAGMDFYNERQRVEIDVIKSLEVDEAYGVGNNGEIKDVTFGLYAAEELTAADGSSIPADGLIEVIFLDENGHGKAISDLPMGSYYVQEISTNAAYLVSDEKYPVDFEYAGQETAVVNITANEGEAIENELIYGSVSGKKSNEDGEDLGGAVIGIFKTGTTEYTKETAIATATSEDDGSFSFEKVPYGTWVIREIESPKGYVLSEEEINVTISEVDEVVEVELVNYFITGNIALTKVDKDYPDNKLTGAVFEIYSDTNEDGKLDKKDELLGEMGEVEKGVYQMNDFRYGKYLVREKTAPTGFVLDENVYPVSIEENGKTYNVENEAGKGFLNEAQKGSLKIVKTSSDGKVEGFSFRVIGKDYDQTFTTDKNGEIVIDGLRIGEYTVSEVSDKASSGYILPADQKVTVKTDETATVTMHNELRDTPKTGDDFSLGFWVSLAAAFTVGAGIFGFAGYQCGRKKKED</sequence>
<dbReference type="RefSeq" id="WP_125128779.1">
    <property type="nucleotide sequence ID" value="NZ_RHJS01000002.1"/>
</dbReference>
<dbReference type="PANTHER" id="PTHR36108:SF13">
    <property type="entry name" value="COLOSSIN-B-RELATED"/>
    <property type="match status" value="1"/>
</dbReference>
<keyword evidence="4" id="KW-1133">Transmembrane helix</keyword>
<evidence type="ECO:0000256" key="2">
    <source>
        <dbReference type="ARBA" id="ARBA00022525"/>
    </source>
</evidence>
<evidence type="ECO:0000256" key="1">
    <source>
        <dbReference type="ARBA" id="ARBA00007257"/>
    </source>
</evidence>
<dbReference type="SUPFAM" id="SSF49478">
    <property type="entry name" value="Cna protein B-type domain"/>
    <property type="match status" value="1"/>
</dbReference>
<evidence type="ECO:0000259" key="6">
    <source>
        <dbReference type="Pfam" id="PF08341"/>
    </source>
</evidence>
<comment type="similarity">
    <text evidence="1">Belongs to the serine-aspartate repeat-containing protein (SDr) family.</text>
</comment>
<feature type="domain" description="SpaA-like prealbumin fold" evidence="7">
    <location>
        <begin position="1148"/>
        <end position="1242"/>
    </location>
</feature>
<gene>
    <name evidence="8" type="ORF">EBB54_20895</name>
</gene>
<proteinExistence type="inferred from homology"/>
<keyword evidence="4" id="KW-0812">Transmembrane</keyword>
<keyword evidence="8" id="KW-0675">Receptor</keyword>
<evidence type="ECO:0000259" key="7">
    <source>
        <dbReference type="Pfam" id="PF17802"/>
    </source>
</evidence>
<evidence type="ECO:0000313" key="8">
    <source>
        <dbReference type="EMBL" id="RRK33532.1"/>
    </source>
</evidence>
<organism evidence="8 9">
    <name type="scientific">Schaedlerella arabinosiphila</name>
    <dbReference type="NCBI Taxonomy" id="2044587"/>
    <lineage>
        <taxon>Bacteria</taxon>
        <taxon>Bacillati</taxon>
        <taxon>Bacillota</taxon>
        <taxon>Clostridia</taxon>
        <taxon>Lachnospirales</taxon>
        <taxon>Lachnospiraceae</taxon>
        <taxon>Schaedlerella</taxon>
    </lineage>
</organism>
<dbReference type="Pfam" id="PF17802">
    <property type="entry name" value="SpaA"/>
    <property type="match status" value="8"/>
</dbReference>
<dbReference type="Proteomes" id="UP000274920">
    <property type="component" value="Unassembled WGS sequence"/>
</dbReference>
<evidence type="ECO:0000256" key="4">
    <source>
        <dbReference type="SAM" id="Phobius"/>
    </source>
</evidence>
<feature type="signal peptide" evidence="5">
    <location>
        <begin position="1"/>
        <end position="31"/>
    </location>
</feature>
<feature type="domain" description="SpaA-like prealbumin fold" evidence="7">
    <location>
        <begin position="492"/>
        <end position="569"/>
    </location>
</feature>
<dbReference type="InterPro" id="IPR013783">
    <property type="entry name" value="Ig-like_fold"/>
</dbReference>
<feature type="transmembrane region" description="Helical" evidence="4">
    <location>
        <begin position="1351"/>
        <end position="1373"/>
    </location>
</feature>
<dbReference type="Gene3D" id="2.60.40.1120">
    <property type="entry name" value="Carboxypeptidase-like, regulatory domain"/>
    <property type="match status" value="1"/>
</dbReference>
<dbReference type="GO" id="GO:0030246">
    <property type="term" value="F:carbohydrate binding"/>
    <property type="evidence" value="ECO:0007669"/>
    <property type="project" value="InterPro"/>
</dbReference>
<evidence type="ECO:0000313" key="9">
    <source>
        <dbReference type="Proteomes" id="UP000274920"/>
    </source>
</evidence>
<keyword evidence="3 5" id="KW-0732">Signal</keyword>
<protein>
    <submittedName>
        <fullName evidence="8">TonB-dependent receptor</fullName>
    </submittedName>
</protein>
<keyword evidence="4" id="KW-0472">Membrane</keyword>
<dbReference type="SUPFAM" id="SSF49452">
    <property type="entry name" value="Starch-binding domain-like"/>
    <property type="match status" value="2"/>
</dbReference>
<accession>A0A426DLB1</accession>
<reference evidence="8" key="1">
    <citation type="submission" date="2018-10" db="EMBL/GenBank/DDBJ databases">
        <title>Schaedlerella arabinophila gen. nov. sp. nov., isolated from the mouse intestinal tract and comparative analysis with the genome of the closely related altered Schaedler flora strain ASF502.</title>
        <authorList>
            <person name="Miyake S."/>
            <person name="Soh M."/>
            <person name="Seedorf H."/>
        </authorList>
    </citation>
    <scope>NUCLEOTIDE SEQUENCE [LARGE SCALE GENOMIC DNA]</scope>
    <source>
        <strain evidence="8">DSM 106076</strain>
    </source>
</reference>
<dbReference type="InterPro" id="IPR013784">
    <property type="entry name" value="Carb-bd-like_fold"/>
</dbReference>
<dbReference type="Gene3D" id="2.60.40.10">
    <property type="entry name" value="Immunoglobulins"/>
    <property type="match status" value="9"/>
</dbReference>
<feature type="domain" description="SpaA-like prealbumin fold" evidence="7">
    <location>
        <begin position="1053"/>
        <end position="1143"/>
    </location>
</feature>
<keyword evidence="2" id="KW-0964">Secreted</keyword>
<comment type="caution">
    <text evidence="8">The sequence shown here is derived from an EMBL/GenBank/DDBJ whole genome shotgun (WGS) entry which is preliminary data.</text>
</comment>
<dbReference type="Pfam" id="PF08341">
    <property type="entry name" value="TED"/>
    <property type="match status" value="1"/>
</dbReference>
<name>A0A426DLB1_9FIRM</name>
<feature type="domain" description="SpaA-like prealbumin fold" evidence="7">
    <location>
        <begin position="1255"/>
        <end position="1338"/>
    </location>
</feature>
<feature type="domain" description="SpaA-like prealbumin fold" evidence="7">
    <location>
        <begin position="951"/>
        <end position="1033"/>
    </location>
</feature>